<proteinExistence type="predicted"/>
<reference evidence="1" key="1">
    <citation type="journal article" date="2014" name="Int. J. Syst. Evol. Microbiol.">
        <title>Complete genome sequence of Corynebacterium casei LMG S-19264T (=DSM 44701T), isolated from a smear-ripened cheese.</title>
        <authorList>
            <consortium name="US DOE Joint Genome Institute (JGI-PGF)"/>
            <person name="Walter F."/>
            <person name="Albersmeier A."/>
            <person name="Kalinowski J."/>
            <person name="Ruckert C."/>
        </authorList>
    </citation>
    <scope>NUCLEOTIDE SEQUENCE</scope>
    <source>
        <strain evidence="1">CGMCC 1.15179</strain>
    </source>
</reference>
<gene>
    <name evidence="1" type="ORF">GCM10011571_12680</name>
</gene>
<dbReference type="InterPro" id="IPR036928">
    <property type="entry name" value="AS_sf"/>
</dbReference>
<dbReference type="AlphaFoldDB" id="A0A8J2VI23"/>
<organism evidence="1 2">
    <name type="scientific">Marinithermofilum abyssi</name>
    <dbReference type="NCBI Taxonomy" id="1571185"/>
    <lineage>
        <taxon>Bacteria</taxon>
        <taxon>Bacillati</taxon>
        <taxon>Bacillota</taxon>
        <taxon>Bacilli</taxon>
        <taxon>Bacillales</taxon>
        <taxon>Thermoactinomycetaceae</taxon>
        <taxon>Marinithermofilum</taxon>
    </lineage>
</organism>
<dbReference type="EMBL" id="BMHQ01000003">
    <property type="protein sequence ID" value="GGE12728.1"/>
    <property type="molecule type" value="Genomic_DNA"/>
</dbReference>
<accession>A0A8J2VI23</accession>
<comment type="caution">
    <text evidence="1">The sequence shown here is derived from an EMBL/GenBank/DDBJ whole genome shotgun (WGS) entry which is preliminary data.</text>
</comment>
<evidence type="ECO:0000313" key="1">
    <source>
        <dbReference type="EMBL" id="GGE12728.1"/>
    </source>
</evidence>
<dbReference type="Gene3D" id="3.90.1300.10">
    <property type="entry name" value="Amidase signature (AS) domain"/>
    <property type="match status" value="1"/>
</dbReference>
<keyword evidence="2" id="KW-1185">Reference proteome</keyword>
<protein>
    <submittedName>
        <fullName evidence="1">Uncharacterized protein</fullName>
    </submittedName>
</protein>
<dbReference type="SUPFAM" id="SSF75304">
    <property type="entry name" value="Amidase signature (AS) enzymes"/>
    <property type="match status" value="1"/>
</dbReference>
<dbReference type="Proteomes" id="UP000625210">
    <property type="component" value="Unassembled WGS sequence"/>
</dbReference>
<evidence type="ECO:0000313" key="2">
    <source>
        <dbReference type="Proteomes" id="UP000625210"/>
    </source>
</evidence>
<dbReference type="RefSeq" id="WP_188647039.1">
    <property type="nucleotide sequence ID" value="NZ_BMHQ01000003.1"/>
</dbReference>
<name>A0A8J2VI23_9BACL</name>
<reference evidence="1" key="2">
    <citation type="submission" date="2020-09" db="EMBL/GenBank/DDBJ databases">
        <authorList>
            <person name="Sun Q."/>
            <person name="Zhou Y."/>
        </authorList>
    </citation>
    <scope>NUCLEOTIDE SEQUENCE</scope>
    <source>
        <strain evidence="1">CGMCC 1.15179</strain>
    </source>
</reference>
<sequence length="66" mass="7859">MSCFELLELNITALSAKIKNKQVSPVETTHQLLTRIEKLNEKDSLYIKEERAVFRTPKKQVWYYMI</sequence>